<protein>
    <submittedName>
        <fullName evidence="1">Uncharacterized protein</fullName>
    </submittedName>
</protein>
<evidence type="ECO:0000313" key="1">
    <source>
        <dbReference type="EMBL" id="MDI5951276.1"/>
    </source>
</evidence>
<organism evidence="1 2">
    <name type="scientific">Flavobacterium yafengii</name>
    <dbReference type="NCBI Taxonomy" id="3041253"/>
    <lineage>
        <taxon>Bacteria</taxon>
        <taxon>Pseudomonadati</taxon>
        <taxon>Bacteroidota</taxon>
        <taxon>Flavobacteriia</taxon>
        <taxon>Flavobacteriales</taxon>
        <taxon>Flavobacteriaceae</taxon>
        <taxon>Flavobacterium</taxon>
    </lineage>
</organism>
<gene>
    <name evidence="1" type="ORF">QLS97_16615</name>
</gene>
<dbReference type="EMBL" id="JASCRY010000007">
    <property type="protein sequence ID" value="MDI5951276.1"/>
    <property type="molecule type" value="Genomic_DNA"/>
</dbReference>
<keyword evidence="2" id="KW-1185">Reference proteome</keyword>
<comment type="caution">
    <text evidence="1">The sequence shown here is derived from an EMBL/GenBank/DDBJ whole genome shotgun (WGS) entry which is preliminary data.</text>
</comment>
<dbReference type="Proteomes" id="UP001228643">
    <property type="component" value="Unassembled WGS sequence"/>
</dbReference>
<dbReference type="AlphaFoldDB" id="A0AAW6TQ98"/>
<proteinExistence type="predicted"/>
<evidence type="ECO:0000313" key="2">
    <source>
        <dbReference type="Proteomes" id="UP001228643"/>
    </source>
</evidence>
<dbReference type="RefSeq" id="WP_282718252.1">
    <property type="nucleotide sequence ID" value="NZ_JASCRY010000007.1"/>
</dbReference>
<accession>A0AAW6TQ98</accession>
<name>A0AAW6TQ98_9FLAO</name>
<reference evidence="1 2" key="1">
    <citation type="submission" date="2023-04" db="EMBL/GenBank/DDBJ databases">
        <title>Two novel species of Flavobacterium.</title>
        <authorList>
            <person name="Liu Q."/>
            <person name="Xin Y.-H."/>
        </authorList>
    </citation>
    <scope>NUCLEOTIDE SEQUENCE [LARGE SCALE GENOMIC DNA]</scope>
    <source>
        <strain evidence="1 2">LB2P87</strain>
    </source>
</reference>
<sequence>MDPYTKIRVIAVTEAEFESDRNRYLDLLCKHQNTIVLQEDGSFSGLFYNTEAKFGEKRTYRISGKIEE</sequence>